<gene>
    <name evidence="6" type="primary">BB</name>
    <name evidence="6" type="ORF">QJS10_CPB17g01431</name>
</gene>
<dbReference type="PROSITE" id="PS50089">
    <property type="entry name" value="ZF_RING_2"/>
    <property type="match status" value="1"/>
</dbReference>
<dbReference type="PANTHER" id="PTHR45931:SF16">
    <property type="entry name" value="RING_U-BOX SUPERFAMILY PROTEIN"/>
    <property type="match status" value="1"/>
</dbReference>
<dbReference type="GO" id="GO:0006511">
    <property type="term" value="P:ubiquitin-dependent protein catabolic process"/>
    <property type="evidence" value="ECO:0007669"/>
    <property type="project" value="TreeGrafter"/>
</dbReference>
<evidence type="ECO:0000256" key="4">
    <source>
        <dbReference type="PROSITE-ProRule" id="PRU00175"/>
    </source>
</evidence>
<dbReference type="GO" id="GO:0005634">
    <property type="term" value="C:nucleus"/>
    <property type="evidence" value="ECO:0007669"/>
    <property type="project" value="TreeGrafter"/>
</dbReference>
<organism evidence="6 7">
    <name type="scientific">Acorus calamus</name>
    <name type="common">Sweet flag</name>
    <dbReference type="NCBI Taxonomy" id="4465"/>
    <lineage>
        <taxon>Eukaryota</taxon>
        <taxon>Viridiplantae</taxon>
        <taxon>Streptophyta</taxon>
        <taxon>Embryophyta</taxon>
        <taxon>Tracheophyta</taxon>
        <taxon>Spermatophyta</taxon>
        <taxon>Magnoliopsida</taxon>
        <taxon>Liliopsida</taxon>
        <taxon>Acoraceae</taxon>
        <taxon>Acorus</taxon>
    </lineage>
</organism>
<dbReference type="InterPro" id="IPR013083">
    <property type="entry name" value="Znf_RING/FYVE/PHD"/>
</dbReference>
<protein>
    <submittedName>
        <fullName evidence="6">E3 ubiquitin ligase BIG BROTHER</fullName>
    </submittedName>
</protein>
<dbReference type="GO" id="GO:0008270">
    <property type="term" value="F:zinc ion binding"/>
    <property type="evidence" value="ECO:0007669"/>
    <property type="project" value="UniProtKB-KW"/>
</dbReference>
<feature type="domain" description="RING-type" evidence="5">
    <location>
        <begin position="154"/>
        <end position="195"/>
    </location>
</feature>
<comment type="caution">
    <text evidence="6">The sequence shown here is derived from an EMBL/GenBank/DDBJ whole genome shotgun (WGS) entry which is preliminary data.</text>
</comment>
<dbReference type="SUPFAM" id="SSF57850">
    <property type="entry name" value="RING/U-box"/>
    <property type="match status" value="1"/>
</dbReference>
<sequence length="204" mass="23741">MNRREWFEFSGVYAQRLRPRDSANSIAEKMVFVDFCDFEHVVLLGGYSRRMLKKTTSFVIGVQMLMAQSFMDLETQLTGMMNRSTRYGDMFSGYAGLISEYIRNAMSTLGPEDQGLEFWVELDKVIVHSRDLEEEELETVRYDGSGADKEEEVCPVCLQRLVIGEEIKRMPCGHLFHGECIFRWLERSRTCPMCRFDMRASVHL</sequence>
<evidence type="ECO:0000259" key="5">
    <source>
        <dbReference type="PROSITE" id="PS50089"/>
    </source>
</evidence>
<evidence type="ECO:0000313" key="6">
    <source>
        <dbReference type="EMBL" id="KAK1292537.1"/>
    </source>
</evidence>
<keyword evidence="7" id="KW-1185">Reference proteome</keyword>
<dbReference type="EMBL" id="JAUJYO010000017">
    <property type="protein sequence ID" value="KAK1292537.1"/>
    <property type="molecule type" value="Genomic_DNA"/>
</dbReference>
<proteinExistence type="predicted"/>
<evidence type="ECO:0000256" key="2">
    <source>
        <dbReference type="ARBA" id="ARBA00022771"/>
    </source>
</evidence>
<name>A0AAV9CWJ7_ACOCL</name>
<evidence type="ECO:0000256" key="1">
    <source>
        <dbReference type="ARBA" id="ARBA00022723"/>
    </source>
</evidence>
<keyword evidence="1" id="KW-0479">Metal-binding</keyword>
<dbReference type="Proteomes" id="UP001180020">
    <property type="component" value="Unassembled WGS sequence"/>
</dbReference>
<evidence type="ECO:0000256" key="3">
    <source>
        <dbReference type="ARBA" id="ARBA00022833"/>
    </source>
</evidence>
<dbReference type="PANTHER" id="PTHR45931">
    <property type="entry name" value="SI:CH211-59O9.10"/>
    <property type="match status" value="1"/>
</dbReference>
<accession>A0AAV9CWJ7</accession>
<dbReference type="AlphaFoldDB" id="A0AAV9CWJ7"/>
<dbReference type="Pfam" id="PF13639">
    <property type="entry name" value="zf-RING_2"/>
    <property type="match status" value="1"/>
</dbReference>
<keyword evidence="2 4" id="KW-0863">Zinc-finger</keyword>
<reference evidence="6" key="1">
    <citation type="journal article" date="2023" name="Nat. Commun.">
        <title>Diploid and tetraploid genomes of Acorus and the evolution of monocots.</title>
        <authorList>
            <person name="Ma L."/>
            <person name="Liu K.W."/>
            <person name="Li Z."/>
            <person name="Hsiao Y.Y."/>
            <person name="Qi Y."/>
            <person name="Fu T."/>
            <person name="Tang G.D."/>
            <person name="Zhang D."/>
            <person name="Sun W.H."/>
            <person name="Liu D.K."/>
            <person name="Li Y."/>
            <person name="Chen G.Z."/>
            <person name="Liu X.D."/>
            <person name="Liao X.Y."/>
            <person name="Jiang Y.T."/>
            <person name="Yu X."/>
            <person name="Hao Y."/>
            <person name="Huang J."/>
            <person name="Zhao X.W."/>
            <person name="Ke S."/>
            <person name="Chen Y.Y."/>
            <person name="Wu W.L."/>
            <person name="Hsu J.L."/>
            <person name="Lin Y.F."/>
            <person name="Huang M.D."/>
            <person name="Li C.Y."/>
            <person name="Huang L."/>
            <person name="Wang Z.W."/>
            <person name="Zhao X."/>
            <person name="Zhong W.Y."/>
            <person name="Peng D.H."/>
            <person name="Ahmad S."/>
            <person name="Lan S."/>
            <person name="Zhang J.S."/>
            <person name="Tsai W.C."/>
            <person name="Van de Peer Y."/>
            <person name="Liu Z.J."/>
        </authorList>
    </citation>
    <scope>NUCLEOTIDE SEQUENCE</scope>
    <source>
        <strain evidence="6">CP</strain>
    </source>
</reference>
<dbReference type="InterPro" id="IPR001841">
    <property type="entry name" value="Znf_RING"/>
</dbReference>
<dbReference type="GO" id="GO:0061630">
    <property type="term" value="F:ubiquitin protein ligase activity"/>
    <property type="evidence" value="ECO:0007669"/>
    <property type="project" value="TreeGrafter"/>
</dbReference>
<dbReference type="SMART" id="SM00184">
    <property type="entry name" value="RING"/>
    <property type="match status" value="1"/>
</dbReference>
<evidence type="ECO:0000313" key="7">
    <source>
        <dbReference type="Proteomes" id="UP001180020"/>
    </source>
</evidence>
<dbReference type="InterPro" id="IPR051834">
    <property type="entry name" value="RING_finger_E3_ligase"/>
</dbReference>
<dbReference type="Gene3D" id="3.30.40.10">
    <property type="entry name" value="Zinc/RING finger domain, C3HC4 (zinc finger)"/>
    <property type="match status" value="1"/>
</dbReference>
<keyword evidence="3" id="KW-0862">Zinc</keyword>
<reference evidence="6" key="2">
    <citation type="submission" date="2023-06" db="EMBL/GenBank/DDBJ databases">
        <authorList>
            <person name="Ma L."/>
            <person name="Liu K.-W."/>
            <person name="Li Z."/>
            <person name="Hsiao Y.-Y."/>
            <person name="Qi Y."/>
            <person name="Fu T."/>
            <person name="Tang G."/>
            <person name="Zhang D."/>
            <person name="Sun W.-H."/>
            <person name="Liu D.-K."/>
            <person name="Li Y."/>
            <person name="Chen G.-Z."/>
            <person name="Liu X.-D."/>
            <person name="Liao X.-Y."/>
            <person name="Jiang Y.-T."/>
            <person name="Yu X."/>
            <person name="Hao Y."/>
            <person name="Huang J."/>
            <person name="Zhao X.-W."/>
            <person name="Ke S."/>
            <person name="Chen Y.-Y."/>
            <person name="Wu W.-L."/>
            <person name="Hsu J.-L."/>
            <person name="Lin Y.-F."/>
            <person name="Huang M.-D."/>
            <person name="Li C.-Y."/>
            <person name="Huang L."/>
            <person name="Wang Z.-W."/>
            <person name="Zhao X."/>
            <person name="Zhong W.-Y."/>
            <person name="Peng D.-H."/>
            <person name="Ahmad S."/>
            <person name="Lan S."/>
            <person name="Zhang J.-S."/>
            <person name="Tsai W.-C."/>
            <person name="Van De Peer Y."/>
            <person name="Liu Z.-J."/>
        </authorList>
    </citation>
    <scope>NUCLEOTIDE SEQUENCE</scope>
    <source>
        <strain evidence="6">CP</strain>
        <tissue evidence="6">Leaves</tissue>
    </source>
</reference>